<dbReference type="Pfam" id="PF03435">
    <property type="entry name" value="Sacchrp_dh_NADP"/>
    <property type="match status" value="1"/>
</dbReference>
<evidence type="ECO:0000259" key="2">
    <source>
        <dbReference type="Pfam" id="PF03435"/>
    </source>
</evidence>
<protein>
    <submittedName>
        <fullName evidence="3">Saccharopine dehydrogenase</fullName>
    </submittedName>
</protein>
<dbReference type="AlphaFoldDB" id="A0A8H7CLX1"/>
<dbReference type="OrthoDB" id="10268090at2759"/>
<dbReference type="SUPFAM" id="SSF51735">
    <property type="entry name" value="NAD(P)-binding Rossmann-fold domains"/>
    <property type="match status" value="1"/>
</dbReference>
<comment type="caution">
    <text evidence="3">The sequence shown here is derived from an EMBL/GenBank/DDBJ whole genome shotgun (WGS) entry which is preliminary data.</text>
</comment>
<dbReference type="Proteomes" id="UP000623467">
    <property type="component" value="Unassembled WGS sequence"/>
</dbReference>
<evidence type="ECO:0000256" key="1">
    <source>
        <dbReference type="ARBA" id="ARBA00038048"/>
    </source>
</evidence>
<accession>A0A8H7CLX1</accession>
<organism evidence="3 4">
    <name type="scientific">Mycena sanguinolenta</name>
    <dbReference type="NCBI Taxonomy" id="230812"/>
    <lineage>
        <taxon>Eukaryota</taxon>
        <taxon>Fungi</taxon>
        <taxon>Dikarya</taxon>
        <taxon>Basidiomycota</taxon>
        <taxon>Agaricomycotina</taxon>
        <taxon>Agaricomycetes</taxon>
        <taxon>Agaricomycetidae</taxon>
        <taxon>Agaricales</taxon>
        <taxon>Marasmiineae</taxon>
        <taxon>Mycenaceae</taxon>
        <taxon>Mycena</taxon>
    </lineage>
</organism>
<evidence type="ECO:0000313" key="3">
    <source>
        <dbReference type="EMBL" id="KAF7340782.1"/>
    </source>
</evidence>
<dbReference type="GO" id="GO:0005739">
    <property type="term" value="C:mitochondrion"/>
    <property type="evidence" value="ECO:0007669"/>
    <property type="project" value="TreeGrafter"/>
</dbReference>
<dbReference type="PANTHER" id="PTHR12286:SF5">
    <property type="entry name" value="SACCHAROPINE DEHYDROGENASE-LIKE OXIDOREDUCTASE"/>
    <property type="match status" value="1"/>
</dbReference>
<name>A0A8H7CLX1_9AGAR</name>
<reference evidence="3" key="1">
    <citation type="submission" date="2020-05" db="EMBL/GenBank/DDBJ databases">
        <title>Mycena genomes resolve the evolution of fungal bioluminescence.</title>
        <authorList>
            <person name="Tsai I.J."/>
        </authorList>
    </citation>
    <scope>NUCLEOTIDE SEQUENCE</scope>
    <source>
        <strain evidence="3">160909Yilan</strain>
    </source>
</reference>
<comment type="similarity">
    <text evidence="1">Belongs to the saccharopine dehydrogenase family.</text>
</comment>
<evidence type="ECO:0000313" key="4">
    <source>
        <dbReference type="Proteomes" id="UP000623467"/>
    </source>
</evidence>
<dbReference type="GO" id="GO:0009247">
    <property type="term" value="P:glycolipid biosynthetic process"/>
    <property type="evidence" value="ECO:0007669"/>
    <property type="project" value="TreeGrafter"/>
</dbReference>
<dbReference type="EMBL" id="JACAZH010000029">
    <property type="protein sequence ID" value="KAF7340782.1"/>
    <property type="molecule type" value="Genomic_DNA"/>
</dbReference>
<feature type="domain" description="Saccharopine dehydrogenase NADP binding" evidence="2">
    <location>
        <begin position="10"/>
        <end position="111"/>
    </location>
</feature>
<dbReference type="GO" id="GO:0005886">
    <property type="term" value="C:plasma membrane"/>
    <property type="evidence" value="ECO:0007669"/>
    <property type="project" value="TreeGrafter"/>
</dbReference>
<dbReference type="InterPro" id="IPR036291">
    <property type="entry name" value="NAD(P)-bd_dom_sf"/>
</dbReference>
<keyword evidence="4" id="KW-1185">Reference proteome</keyword>
<dbReference type="GO" id="GO:0005811">
    <property type="term" value="C:lipid droplet"/>
    <property type="evidence" value="ECO:0007669"/>
    <property type="project" value="TreeGrafter"/>
</dbReference>
<gene>
    <name evidence="3" type="ORF">MSAN_02107000</name>
</gene>
<proteinExistence type="inferred from homology"/>
<sequence>MARISPKTDILVLGVGFTGLLVTEALAKHRDRSKFTFAIAGRSQRKLDGIVGRPLLRGIKAYCVDVAKSDELRRLVTGFRVVINCTSQYWKLAIPVVSACIVAGTHYLDLAGELPFYFKSVALYWFDARGEHQTSASVVIHACGYESIPSDIVAFESVQKLRQRYGPDTRVSTSTTAMALHKAFVSRGTVLSGISMLRDVPRDLFWKSLEPFRLSPIQGIPPRRMTLYDLKPHVALVGSFFLLSANNIAAVNRTWGLLQSIKSAAAYGEEFTYNEFLVASSSNVARLTSILSFFAAWMLIYIPPIRWLVEWLLDRESAKATYKDLETGSLSATNITISAPSAHGSTPHCAKAVFKTIGGDGGYMGSAVSITECALLLVLHDPSALPLNSFTTSRVLTPVAAFGSMLTKRLIDSGFYEITTEILQ</sequence>
<dbReference type="PANTHER" id="PTHR12286">
    <property type="entry name" value="SACCHAROPINE DEHYDROGENASE-LIKE OXIDOREDUCTASE"/>
    <property type="match status" value="1"/>
</dbReference>
<dbReference type="InterPro" id="IPR005097">
    <property type="entry name" value="Sacchrp_dh_NADP-bd"/>
</dbReference>
<dbReference type="Gene3D" id="3.40.50.720">
    <property type="entry name" value="NAD(P)-binding Rossmann-like Domain"/>
    <property type="match status" value="1"/>
</dbReference>
<dbReference type="InterPro" id="IPR051276">
    <property type="entry name" value="Saccharopine_DH-like_oxidrdct"/>
</dbReference>